<evidence type="ECO:0000256" key="1">
    <source>
        <dbReference type="SAM" id="MobiDB-lite"/>
    </source>
</evidence>
<evidence type="ECO:0000313" key="2">
    <source>
        <dbReference type="EMBL" id="KAG6965169.1"/>
    </source>
</evidence>
<evidence type="ECO:0008006" key="4">
    <source>
        <dbReference type="Google" id="ProtNLM"/>
    </source>
</evidence>
<dbReference type="AlphaFoldDB" id="A0A8T1UKR6"/>
<proteinExistence type="predicted"/>
<sequence>MGAKKEQNRETILGRPPTARVALTFQNAVKKIITICHKRLPDIRRPDLPIDESLRYQQSLLALFRPFRSASDFEPEGICFDDFFQMWFDAEAPSSAHRFVKHNTDYYASQERLKTQPASEVDCYVRYDAGKDEDELDDNCTHDMADSDTDNQDDGSANDDYDLPTKNIDMLERSNLCSSLAVSSTLNSTVPTGSFTMSISDVEQCMRSEINAENLSNCRTSVSALLDNFPELPTRVQLLQRAIQTSNSQTQSNQSEATSQQSNTEFLQDFPSLQQVSSAFRLNHKQNKMFFQIGTDLLTSCLVGHRPEKQRSAFLGGLPGAGKSRVIGALQGLSKAWKSSEAVTTAAYQGVAAQAAKG</sequence>
<organism evidence="2 3">
    <name type="scientific">Phytophthora cactorum</name>
    <dbReference type="NCBI Taxonomy" id="29920"/>
    <lineage>
        <taxon>Eukaryota</taxon>
        <taxon>Sar</taxon>
        <taxon>Stramenopiles</taxon>
        <taxon>Oomycota</taxon>
        <taxon>Peronosporomycetes</taxon>
        <taxon>Peronosporales</taxon>
        <taxon>Peronosporaceae</taxon>
        <taxon>Phytophthora</taxon>
    </lineage>
</organism>
<accession>A0A8T1UKR6</accession>
<evidence type="ECO:0000313" key="3">
    <source>
        <dbReference type="Proteomes" id="UP000688947"/>
    </source>
</evidence>
<feature type="region of interest" description="Disordered" evidence="1">
    <location>
        <begin position="135"/>
        <end position="159"/>
    </location>
</feature>
<comment type="caution">
    <text evidence="2">The sequence shown here is derived from an EMBL/GenBank/DDBJ whole genome shotgun (WGS) entry which is preliminary data.</text>
</comment>
<feature type="compositionally biased region" description="Acidic residues" evidence="1">
    <location>
        <begin position="146"/>
        <end position="159"/>
    </location>
</feature>
<dbReference type="EMBL" id="JAENGZ010000211">
    <property type="protein sequence ID" value="KAG6965169.1"/>
    <property type="molecule type" value="Genomic_DNA"/>
</dbReference>
<dbReference type="Proteomes" id="UP000688947">
    <property type="component" value="Unassembled WGS sequence"/>
</dbReference>
<dbReference type="OrthoDB" id="10663508at2759"/>
<name>A0A8T1UKR6_9STRA</name>
<protein>
    <recommendedName>
        <fullName evidence="4">P-loop containing nucleoside triphosphate hydrolase</fullName>
    </recommendedName>
</protein>
<feature type="region of interest" description="Disordered" evidence="1">
    <location>
        <begin position="244"/>
        <end position="264"/>
    </location>
</feature>
<gene>
    <name evidence="2" type="ORF">JG687_00005558</name>
</gene>
<reference evidence="2" key="1">
    <citation type="submission" date="2021-01" db="EMBL/GenBank/DDBJ databases">
        <title>Phytophthora aleatoria, a newly-described species from Pinus radiata is distinct from Phytophthora cactorum isolates based on comparative genomics.</title>
        <authorList>
            <person name="Mcdougal R."/>
            <person name="Panda P."/>
            <person name="Williams N."/>
            <person name="Studholme D.J."/>
        </authorList>
    </citation>
    <scope>NUCLEOTIDE SEQUENCE</scope>
    <source>
        <strain evidence="2">NZFS 3830</strain>
    </source>
</reference>